<reference evidence="5" key="2">
    <citation type="submission" date="2020-10" db="EMBL/GenBank/DDBJ databases">
        <authorList>
            <person name="Cooper E.A."/>
            <person name="Brenton Z.W."/>
            <person name="Flinn B.S."/>
            <person name="Jenkins J."/>
            <person name="Shu S."/>
            <person name="Flowers D."/>
            <person name="Luo F."/>
            <person name="Wang Y."/>
            <person name="Xia P."/>
            <person name="Barry K."/>
            <person name="Daum C."/>
            <person name="Lipzen A."/>
            <person name="Yoshinaga Y."/>
            <person name="Schmutz J."/>
            <person name="Saski C."/>
            <person name="Vermerris W."/>
            <person name="Kresovich S."/>
        </authorList>
    </citation>
    <scope>NUCLEOTIDE SEQUENCE</scope>
</reference>
<reference evidence="5" key="1">
    <citation type="journal article" date="2019" name="BMC Genomics">
        <title>A new reference genome for Sorghum bicolor reveals high levels of sequence similarity between sweet and grain genotypes: implications for the genetics of sugar metabolism.</title>
        <authorList>
            <person name="Cooper E.A."/>
            <person name="Brenton Z.W."/>
            <person name="Flinn B.S."/>
            <person name="Jenkins J."/>
            <person name="Shu S."/>
            <person name="Flowers D."/>
            <person name="Luo F."/>
            <person name="Wang Y."/>
            <person name="Xia P."/>
            <person name="Barry K."/>
            <person name="Daum C."/>
            <person name="Lipzen A."/>
            <person name="Yoshinaga Y."/>
            <person name="Schmutz J."/>
            <person name="Saski C."/>
            <person name="Vermerris W."/>
            <person name="Kresovich S."/>
        </authorList>
    </citation>
    <scope>NUCLEOTIDE SEQUENCE</scope>
</reference>
<dbReference type="PANTHER" id="PTHR31153:SF17">
    <property type="entry name" value="OS01G0774500 PROTEIN"/>
    <property type="match status" value="1"/>
</dbReference>
<dbReference type="Proteomes" id="UP000807115">
    <property type="component" value="Chromosome 3"/>
</dbReference>
<feature type="compositionally biased region" description="Acidic residues" evidence="3">
    <location>
        <begin position="351"/>
        <end position="360"/>
    </location>
</feature>
<dbReference type="Gene3D" id="3.40.50.300">
    <property type="entry name" value="P-loop containing nucleotide triphosphate hydrolases"/>
    <property type="match status" value="1"/>
</dbReference>
<sequence>MMLRAVDLPDRLDRVAQPTDNGGGEHDEAAVKDTISPTTKPVVVPLLNISAGGRVHEIQTFAHYVATQIGFEDLNECPHLCTLSYDYLKKTVGYEQNLLAFFHNKMNPDALLVQLIEELDKCILGYFSFHWKFATHIITQVLTHEQPRRKLKRMVMEATRKMRFERVTRELKVTRLFSTLVEELKAIGIHCPHDQHCRPGTDVMVPAAHSDRSPVLLLMGGGMGAGKSTVLKQIMKEVFWTEAAANAVVVEADAFKESDVIYQAISSRGHHTDMLQTAELVHQSSTDAAASLLVTALNEGRDVIMDGTLSWEPFVRQTIAMARSVHRQRYRMGVGYKVAADGTTTEKYWEPVEDDDDDGGEQQGQGRRPVSRARKPYRIELVGIVCDAYLAVVRGIRRAIISGRAVRVNSQLKSHKRFAGAFRKYCDLVDNARLYSTNTVAGAKLIGWKDKDSRLLVDVEEIGLLDRVSRINEEANCVHELYPDGHPTGGAGSVWDDLVASPVRASIQRHLKEAIYDSEACFPSP</sequence>
<evidence type="ECO:0000256" key="1">
    <source>
        <dbReference type="ARBA" id="ARBA00022741"/>
    </source>
</evidence>
<evidence type="ECO:0000256" key="3">
    <source>
        <dbReference type="SAM" id="MobiDB-lite"/>
    </source>
</evidence>
<evidence type="ECO:0000259" key="4">
    <source>
        <dbReference type="Pfam" id="PF06414"/>
    </source>
</evidence>
<dbReference type="KEGG" id="sbi:8072145"/>
<dbReference type="InterPro" id="IPR044802">
    <property type="entry name" value="NADKc-like"/>
</dbReference>
<dbReference type="PANTHER" id="PTHR31153">
    <property type="entry name" value="CALMODULIN CALCIUM-DEPENDENT NAD KINASE"/>
    <property type="match status" value="1"/>
</dbReference>
<dbReference type="InterPro" id="IPR010488">
    <property type="entry name" value="Zeta_toxin_domain"/>
</dbReference>
<organism evidence="5 6">
    <name type="scientific">Sorghum bicolor</name>
    <name type="common">Sorghum</name>
    <name type="synonym">Sorghum vulgare</name>
    <dbReference type="NCBI Taxonomy" id="4558"/>
    <lineage>
        <taxon>Eukaryota</taxon>
        <taxon>Viridiplantae</taxon>
        <taxon>Streptophyta</taxon>
        <taxon>Embryophyta</taxon>
        <taxon>Tracheophyta</taxon>
        <taxon>Spermatophyta</taxon>
        <taxon>Magnoliopsida</taxon>
        <taxon>Liliopsida</taxon>
        <taxon>Poales</taxon>
        <taxon>Poaceae</taxon>
        <taxon>PACMAD clade</taxon>
        <taxon>Panicoideae</taxon>
        <taxon>Andropogonodae</taxon>
        <taxon>Andropogoneae</taxon>
        <taxon>Sorghinae</taxon>
        <taxon>Sorghum</taxon>
    </lineage>
</organism>
<evidence type="ECO:0000256" key="2">
    <source>
        <dbReference type="ARBA" id="ARBA00022840"/>
    </source>
</evidence>
<dbReference type="Gramene" id="EES03699">
    <property type="protein sequence ID" value="EES03699"/>
    <property type="gene ID" value="SORBI_3003G313200"/>
</dbReference>
<protein>
    <recommendedName>
        <fullName evidence="4">Zeta toxin domain-containing protein</fullName>
    </recommendedName>
</protein>
<gene>
    <name evidence="5" type="ORF">BDA96_03G337900</name>
</gene>
<dbReference type="OMA" id="LAFFHNK"/>
<comment type="caution">
    <text evidence="5">The sequence shown here is derived from an EMBL/GenBank/DDBJ whole genome shotgun (WGS) entry which is preliminary data.</text>
</comment>
<keyword evidence="2" id="KW-0067">ATP-binding</keyword>
<feature type="region of interest" description="Disordered" evidence="3">
    <location>
        <begin position="1"/>
        <end position="29"/>
    </location>
</feature>
<keyword evidence="1" id="KW-0547">Nucleotide-binding</keyword>
<dbReference type="SUPFAM" id="SSF52540">
    <property type="entry name" value="P-loop containing nucleoside triphosphate hydrolases"/>
    <property type="match status" value="1"/>
</dbReference>
<accession>A0A921RH61</accession>
<proteinExistence type="predicted"/>
<dbReference type="EMBL" id="CM027682">
    <property type="protein sequence ID" value="KAG0539615.1"/>
    <property type="molecule type" value="Genomic_DNA"/>
</dbReference>
<evidence type="ECO:0000313" key="5">
    <source>
        <dbReference type="EMBL" id="KAG0539615.1"/>
    </source>
</evidence>
<evidence type="ECO:0000313" key="6">
    <source>
        <dbReference type="Proteomes" id="UP000807115"/>
    </source>
</evidence>
<feature type="region of interest" description="Disordered" evidence="3">
    <location>
        <begin position="349"/>
        <end position="370"/>
    </location>
</feature>
<name>A0A921RH61_SORBI</name>
<dbReference type="InterPro" id="IPR027417">
    <property type="entry name" value="P-loop_NTPase"/>
</dbReference>
<feature type="domain" description="Zeta toxin" evidence="4">
    <location>
        <begin position="209"/>
        <end position="323"/>
    </location>
</feature>
<dbReference type="GO" id="GO:0005524">
    <property type="term" value="F:ATP binding"/>
    <property type="evidence" value="ECO:0007669"/>
    <property type="project" value="UniProtKB-KW"/>
</dbReference>
<dbReference type="Pfam" id="PF06414">
    <property type="entry name" value="Zeta_toxin"/>
    <property type="match status" value="1"/>
</dbReference>
<dbReference type="GO" id="GO:0016301">
    <property type="term" value="F:kinase activity"/>
    <property type="evidence" value="ECO:0007669"/>
    <property type="project" value="InterPro"/>
</dbReference>
<dbReference type="AlphaFoldDB" id="A0A921RH61"/>
<dbReference type="OrthoDB" id="10267859at2759"/>